<dbReference type="PIRSF" id="PIRSF010376">
    <property type="entry name" value="IspE"/>
    <property type="match status" value="1"/>
</dbReference>
<feature type="binding site" evidence="9">
    <location>
        <begin position="89"/>
        <end position="99"/>
    </location>
    <ligand>
        <name>ATP</name>
        <dbReference type="ChEBI" id="CHEBI:30616"/>
    </ligand>
</feature>
<name>A0A5Q0QGA0_9SPHI</name>
<dbReference type="EMBL" id="CP045652">
    <property type="protein sequence ID" value="QGA26642.1"/>
    <property type="molecule type" value="Genomic_DNA"/>
</dbReference>
<evidence type="ECO:0000256" key="9">
    <source>
        <dbReference type="HAMAP-Rule" id="MF_00061"/>
    </source>
</evidence>
<evidence type="ECO:0000256" key="2">
    <source>
        <dbReference type="ARBA" id="ARBA00012052"/>
    </source>
</evidence>
<dbReference type="Gene3D" id="3.30.230.10">
    <property type="match status" value="1"/>
</dbReference>
<evidence type="ECO:0000256" key="7">
    <source>
        <dbReference type="ARBA" id="ARBA00022840"/>
    </source>
</evidence>
<dbReference type="Pfam" id="PF00288">
    <property type="entry name" value="GHMP_kinases_N"/>
    <property type="match status" value="1"/>
</dbReference>
<keyword evidence="7 9" id="KW-0067">ATP-binding</keyword>
<dbReference type="GO" id="GO:0050515">
    <property type="term" value="F:4-(cytidine 5'-diphospho)-2-C-methyl-D-erythritol kinase activity"/>
    <property type="evidence" value="ECO:0007669"/>
    <property type="project" value="UniProtKB-UniRule"/>
</dbReference>
<keyword evidence="6 9" id="KW-0418">Kinase</keyword>
<evidence type="ECO:0000313" key="13">
    <source>
        <dbReference type="Proteomes" id="UP000326921"/>
    </source>
</evidence>
<dbReference type="Proteomes" id="UP000326921">
    <property type="component" value="Chromosome"/>
</dbReference>
<keyword evidence="4 9" id="KW-0808">Transferase</keyword>
<dbReference type="AlphaFoldDB" id="A0A5Q0QGA0"/>
<dbReference type="SUPFAM" id="SSF55060">
    <property type="entry name" value="GHMP Kinase, C-terminal domain"/>
    <property type="match status" value="1"/>
</dbReference>
<evidence type="ECO:0000259" key="11">
    <source>
        <dbReference type="Pfam" id="PF08544"/>
    </source>
</evidence>
<feature type="active site" evidence="9">
    <location>
        <position position="131"/>
    </location>
</feature>
<reference evidence="12 13" key="1">
    <citation type="submission" date="2019-10" db="EMBL/GenBank/DDBJ databases">
        <authorList>
            <person name="Dong K."/>
        </authorList>
    </citation>
    <scope>NUCLEOTIDE SEQUENCE [LARGE SCALE GENOMIC DNA]</scope>
    <source>
        <strain evidence="13">dk4302</strain>
    </source>
</reference>
<evidence type="ECO:0000256" key="6">
    <source>
        <dbReference type="ARBA" id="ARBA00022777"/>
    </source>
</evidence>
<proteinExistence type="inferred from homology"/>
<dbReference type="GO" id="GO:0019288">
    <property type="term" value="P:isopentenyl diphosphate biosynthetic process, methylerythritol 4-phosphate pathway"/>
    <property type="evidence" value="ECO:0007669"/>
    <property type="project" value="UniProtKB-UniRule"/>
</dbReference>
<dbReference type="PANTHER" id="PTHR43527">
    <property type="entry name" value="4-DIPHOSPHOCYTIDYL-2-C-METHYL-D-ERYTHRITOL KINASE, CHLOROPLASTIC"/>
    <property type="match status" value="1"/>
</dbReference>
<dbReference type="EC" id="2.7.1.148" evidence="2 9"/>
<dbReference type="RefSeq" id="WP_153511492.1">
    <property type="nucleotide sequence ID" value="NZ_CP045652.1"/>
</dbReference>
<sequence>MLKFANAKINIGLHVTERRADGYHNLETIFYPVKIYDAVEIQSAEELGMEIHGSELKADDDNLCLRAYRLLATDFDLPPVKIHLLKRIPIGAGLGGGSSDASATLQLLNDQFKLGLTDTQLETYAAQLGADCPFFIQNKATYAEDIGTKLSPIDLDLSAYYIVLLKPDLHISTAEAYKNVIPLTPQVDLRRAVQLPIQEWKLIIKNDFETGLFELYPQIAEIKRRFYELGAIYSSMTGSGSAVFAIFEQETDVSELNALGQVFLPMDL</sequence>
<evidence type="ECO:0000256" key="1">
    <source>
        <dbReference type="ARBA" id="ARBA00009684"/>
    </source>
</evidence>
<dbReference type="InterPro" id="IPR006204">
    <property type="entry name" value="GHMP_kinase_N_dom"/>
</dbReference>
<dbReference type="Pfam" id="PF08544">
    <property type="entry name" value="GHMP_kinases_C"/>
    <property type="match status" value="1"/>
</dbReference>
<keyword evidence="9" id="KW-0414">Isoprene biosynthesis</keyword>
<dbReference type="InterPro" id="IPR036554">
    <property type="entry name" value="GHMP_kinase_C_sf"/>
</dbReference>
<dbReference type="GO" id="GO:0005524">
    <property type="term" value="F:ATP binding"/>
    <property type="evidence" value="ECO:0007669"/>
    <property type="project" value="UniProtKB-UniRule"/>
</dbReference>
<evidence type="ECO:0000313" key="12">
    <source>
        <dbReference type="EMBL" id="QGA26642.1"/>
    </source>
</evidence>
<evidence type="ECO:0000256" key="5">
    <source>
        <dbReference type="ARBA" id="ARBA00022741"/>
    </source>
</evidence>
<protein>
    <recommendedName>
        <fullName evidence="3 9">4-diphosphocytidyl-2-C-methyl-D-erythritol kinase</fullName>
        <shortName evidence="9">CMK</shortName>
        <ecNumber evidence="2 9">2.7.1.148</ecNumber>
    </recommendedName>
    <alternativeName>
        <fullName evidence="8 9">4-(cytidine-5'-diphospho)-2-C-methyl-D-erythritol kinase</fullName>
    </alternativeName>
</protein>
<dbReference type="InterPro" id="IPR013750">
    <property type="entry name" value="GHMP_kinase_C_dom"/>
</dbReference>
<feature type="active site" evidence="9">
    <location>
        <position position="8"/>
    </location>
</feature>
<comment type="pathway">
    <text evidence="9">Isoprenoid biosynthesis; isopentenyl diphosphate biosynthesis via DXP pathway; isopentenyl diphosphate from 1-deoxy-D-xylulose 5-phosphate: step 3/6.</text>
</comment>
<dbReference type="InterPro" id="IPR020568">
    <property type="entry name" value="Ribosomal_Su5_D2-typ_SF"/>
</dbReference>
<feature type="domain" description="GHMP kinase C-terminal" evidence="11">
    <location>
        <begin position="206"/>
        <end position="255"/>
    </location>
</feature>
<keyword evidence="13" id="KW-1185">Reference proteome</keyword>
<evidence type="ECO:0000256" key="3">
    <source>
        <dbReference type="ARBA" id="ARBA00017473"/>
    </source>
</evidence>
<dbReference type="KEGG" id="sphe:GFH32_10020"/>
<dbReference type="InterPro" id="IPR004424">
    <property type="entry name" value="IspE"/>
</dbReference>
<dbReference type="PANTHER" id="PTHR43527:SF2">
    <property type="entry name" value="4-DIPHOSPHOCYTIDYL-2-C-METHYL-D-ERYTHRITOL KINASE, CHLOROPLASTIC"/>
    <property type="match status" value="1"/>
</dbReference>
<accession>A0A5Q0QGA0</accession>
<dbReference type="Gene3D" id="3.30.70.890">
    <property type="entry name" value="GHMP kinase, C-terminal domain"/>
    <property type="match status" value="1"/>
</dbReference>
<organism evidence="12 13">
    <name type="scientific">Sphingobacterium zhuxiongii</name>
    <dbReference type="NCBI Taxonomy" id="2662364"/>
    <lineage>
        <taxon>Bacteria</taxon>
        <taxon>Pseudomonadati</taxon>
        <taxon>Bacteroidota</taxon>
        <taxon>Sphingobacteriia</taxon>
        <taxon>Sphingobacteriales</taxon>
        <taxon>Sphingobacteriaceae</taxon>
        <taxon>Sphingobacterium</taxon>
    </lineage>
</organism>
<dbReference type="GO" id="GO:0016114">
    <property type="term" value="P:terpenoid biosynthetic process"/>
    <property type="evidence" value="ECO:0007669"/>
    <property type="project" value="UniProtKB-UniRule"/>
</dbReference>
<dbReference type="NCBIfam" id="TIGR00154">
    <property type="entry name" value="ispE"/>
    <property type="match status" value="1"/>
</dbReference>
<comment type="catalytic activity">
    <reaction evidence="9">
        <text>4-CDP-2-C-methyl-D-erythritol + ATP = 4-CDP-2-C-methyl-D-erythritol 2-phosphate + ADP + H(+)</text>
        <dbReference type="Rhea" id="RHEA:18437"/>
        <dbReference type="ChEBI" id="CHEBI:15378"/>
        <dbReference type="ChEBI" id="CHEBI:30616"/>
        <dbReference type="ChEBI" id="CHEBI:57823"/>
        <dbReference type="ChEBI" id="CHEBI:57919"/>
        <dbReference type="ChEBI" id="CHEBI:456216"/>
        <dbReference type="EC" id="2.7.1.148"/>
    </reaction>
</comment>
<feature type="domain" description="GHMP kinase N-terminal" evidence="10">
    <location>
        <begin position="62"/>
        <end position="136"/>
    </location>
</feature>
<evidence type="ECO:0000259" key="10">
    <source>
        <dbReference type="Pfam" id="PF00288"/>
    </source>
</evidence>
<evidence type="ECO:0000256" key="4">
    <source>
        <dbReference type="ARBA" id="ARBA00022679"/>
    </source>
</evidence>
<dbReference type="HAMAP" id="MF_00061">
    <property type="entry name" value="IspE"/>
    <property type="match status" value="1"/>
</dbReference>
<dbReference type="UniPathway" id="UPA00056">
    <property type="reaction ID" value="UER00094"/>
</dbReference>
<evidence type="ECO:0000256" key="8">
    <source>
        <dbReference type="ARBA" id="ARBA00032554"/>
    </source>
</evidence>
<comment type="function">
    <text evidence="9">Catalyzes the phosphorylation of the position 2 hydroxy group of 4-diphosphocytidyl-2C-methyl-D-erythritol.</text>
</comment>
<gene>
    <name evidence="9" type="primary">ispE</name>
    <name evidence="12" type="ORF">GFH32_10020</name>
</gene>
<comment type="similarity">
    <text evidence="1 9">Belongs to the GHMP kinase family. IspE subfamily.</text>
</comment>
<dbReference type="InterPro" id="IPR014721">
    <property type="entry name" value="Ribsml_uS5_D2-typ_fold_subgr"/>
</dbReference>
<keyword evidence="5 9" id="KW-0547">Nucleotide-binding</keyword>
<dbReference type="SUPFAM" id="SSF54211">
    <property type="entry name" value="Ribosomal protein S5 domain 2-like"/>
    <property type="match status" value="1"/>
</dbReference>